<protein>
    <submittedName>
        <fullName evidence="2">Aspartate ammonia-lyase</fullName>
    </submittedName>
</protein>
<accession>A0A1I8B298</accession>
<dbReference type="AlphaFoldDB" id="A0A1I8B298"/>
<sequence>MLISKYSILETLTLKVVERKIESIANTIIYPMEDEMQKLWQKHAEESTNVLKGDLSTSLPSFSVTPQNYVTGIGHGLLSQMNTISAYGNDRNFITAISCAASEKTSFNGYFLTIFVATLVQNAFCSNIANFSKPSLKLKRQLNADIGLF</sequence>
<dbReference type="Proteomes" id="UP000095281">
    <property type="component" value="Unplaced"/>
</dbReference>
<evidence type="ECO:0000313" key="2">
    <source>
        <dbReference type="WBParaSite" id="MhA1_Contig121.frz3.gene91"/>
    </source>
</evidence>
<dbReference type="WBParaSite" id="MhA1_Contig121.frz3.gene91">
    <property type="protein sequence ID" value="MhA1_Contig121.frz3.gene91"/>
    <property type="gene ID" value="MhA1_Contig121.frz3.gene91"/>
</dbReference>
<evidence type="ECO:0000313" key="1">
    <source>
        <dbReference type="Proteomes" id="UP000095281"/>
    </source>
</evidence>
<organism evidence="1 2">
    <name type="scientific">Meloidogyne hapla</name>
    <name type="common">Root-knot nematode worm</name>
    <dbReference type="NCBI Taxonomy" id="6305"/>
    <lineage>
        <taxon>Eukaryota</taxon>
        <taxon>Metazoa</taxon>
        <taxon>Ecdysozoa</taxon>
        <taxon>Nematoda</taxon>
        <taxon>Chromadorea</taxon>
        <taxon>Rhabditida</taxon>
        <taxon>Tylenchina</taxon>
        <taxon>Tylenchomorpha</taxon>
        <taxon>Tylenchoidea</taxon>
        <taxon>Meloidogynidae</taxon>
        <taxon>Meloidogyninae</taxon>
        <taxon>Meloidogyne</taxon>
    </lineage>
</organism>
<reference evidence="2" key="1">
    <citation type="submission" date="2016-11" db="UniProtKB">
        <authorList>
            <consortium name="WormBaseParasite"/>
        </authorList>
    </citation>
    <scope>IDENTIFICATION</scope>
</reference>
<name>A0A1I8B298_MELHA</name>
<keyword evidence="1" id="KW-1185">Reference proteome</keyword>
<proteinExistence type="predicted"/>